<evidence type="ECO:0000313" key="8">
    <source>
        <dbReference type="Proteomes" id="UP000791440"/>
    </source>
</evidence>
<feature type="signal peptide" evidence="4">
    <location>
        <begin position="1"/>
        <end position="18"/>
    </location>
</feature>
<evidence type="ECO:0000259" key="5">
    <source>
        <dbReference type="Pfam" id="PF00135"/>
    </source>
</evidence>
<dbReference type="PANTHER" id="PTHR11559">
    <property type="entry name" value="CARBOXYLESTERASE"/>
    <property type="match status" value="1"/>
</dbReference>
<feature type="domain" description="Carboxylesterase type B" evidence="5">
    <location>
        <begin position="162"/>
        <end position="645"/>
    </location>
</feature>
<feature type="region of interest" description="Disordered" evidence="2">
    <location>
        <begin position="38"/>
        <end position="65"/>
    </location>
</feature>
<proteinExistence type="evidence at transcript level"/>
<feature type="chain" id="PRO_5038276282" evidence="4">
    <location>
        <begin position="19"/>
        <end position="686"/>
    </location>
</feature>
<feature type="compositionally biased region" description="Polar residues" evidence="2">
    <location>
        <begin position="52"/>
        <end position="63"/>
    </location>
</feature>
<dbReference type="AlphaFoldDB" id="A0A921YML5"/>
<dbReference type="Pfam" id="PF00135">
    <property type="entry name" value="COesterase"/>
    <property type="match status" value="1"/>
</dbReference>
<organism evidence="6 8">
    <name type="scientific">Manduca sexta</name>
    <name type="common">Tobacco hawkmoth</name>
    <name type="synonym">Tobacco hornworm</name>
    <dbReference type="NCBI Taxonomy" id="7130"/>
    <lineage>
        <taxon>Eukaryota</taxon>
        <taxon>Metazoa</taxon>
        <taxon>Ecdysozoa</taxon>
        <taxon>Arthropoda</taxon>
        <taxon>Hexapoda</taxon>
        <taxon>Insecta</taxon>
        <taxon>Pterygota</taxon>
        <taxon>Neoptera</taxon>
        <taxon>Endopterygota</taxon>
        <taxon>Lepidoptera</taxon>
        <taxon>Glossata</taxon>
        <taxon>Ditrysia</taxon>
        <taxon>Bombycoidea</taxon>
        <taxon>Sphingidae</taxon>
        <taxon>Sphinginae</taxon>
        <taxon>Sphingini</taxon>
        <taxon>Manduca</taxon>
    </lineage>
</organism>
<protein>
    <submittedName>
        <fullName evidence="7">Esterase</fullName>
    </submittedName>
</protein>
<gene>
    <name evidence="6" type="ORF">O3G_MSEX002120</name>
</gene>
<keyword evidence="4" id="KW-0732">Signal</keyword>
<dbReference type="SUPFAM" id="SSF53474">
    <property type="entry name" value="alpha/beta-Hydrolases"/>
    <property type="match status" value="1"/>
</dbReference>
<name>A0A921YML5_MANSE</name>
<keyword evidence="3" id="KW-0812">Transmembrane</keyword>
<keyword evidence="3" id="KW-1133">Transmembrane helix</keyword>
<dbReference type="EMBL" id="JH668290">
    <property type="protein sequence ID" value="KAG6442087.1"/>
    <property type="molecule type" value="Genomic_DNA"/>
</dbReference>
<dbReference type="InterPro" id="IPR050309">
    <property type="entry name" value="Type-B_Carboxylest/Lipase"/>
</dbReference>
<dbReference type="Gene3D" id="3.40.50.1820">
    <property type="entry name" value="alpha/beta hydrolase"/>
    <property type="match status" value="1"/>
</dbReference>
<evidence type="ECO:0000256" key="4">
    <source>
        <dbReference type="SAM" id="SignalP"/>
    </source>
</evidence>
<reference evidence="6" key="2">
    <citation type="submission" date="2020-12" db="EMBL/GenBank/DDBJ databases">
        <authorList>
            <person name="Kanost M."/>
        </authorList>
    </citation>
    <scope>NUCLEOTIDE SEQUENCE</scope>
</reference>
<keyword evidence="8" id="KW-1185">Reference proteome</keyword>
<dbReference type="EMBL" id="ON929208">
    <property type="protein sequence ID" value="UXP71990.1"/>
    <property type="molecule type" value="mRNA"/>
</dbReference>
<keyword evidence="1" id="KW-0325">Glycoprotein</keyword>
<dbReference type="Proteomes" id="UP000791440">
    <property type="component" value="Unassembled WGS sequence"/>
</dbReference>
<sequence length="686" mass="75810">MRWKTVIWWTVTLGITSAVHHTIDDDLFDPSHHITEVNQQTLAPNPEEPSKEITSAESTTNSITTESVLTTDPLTTTETTTIKAEENTIITTVTTEATTISSNVDKTTVEPTTSDENDGDMITLIPGIPPDVNLPVQVGRSSEIDEETGHPGLDPSETEEYVVLTTRGPVQGFPWFTNPGIIAYIDIPYGSFQRFQEPTPPSSWEQIHQVKEHNKSCPQLQRNNYVGDLDCLTLSIFTPSEVVNASVLFHIHESNFERGSGDPLIYGPDYFVSKDVILVLPNYRLGPLGFLCLSNATAPGNAALKDLTLALKWVRENIRSFGGDPYNVVVSGDGTSGALAGYLALSTESNVYFSKVISESGSVLSPWALDRNALATANVLLDNIREISMPNITIEIADVRLIMLASKNINFAPCIEQNNHPFLSDSPWSILHNSIVNITFMIGSASHAGAVVVATINETLVEEINGNFGNFLPNDLRFVNRDSRTTVGNAVKSQYFGNETITLSHVEEMALYFTDSDYLGPAVRTARALVQAGATVFFYEFGFVGELNRVLDSINRPLNGTVRGDIVGYLFSQDGLRANEGTADRKIIDLLINLWINFIESGNPSTENITWTEMNSTSVSAEWWLSIGEEVAMRRPLHEDRLQLWTAIYAEHFIEHNAAQQNLPIILAVLFPLISWVGFWKPFLKN</sequence>
<evidence type="ECO:0000313" key="7">
    <source>
        <dbReference type="EMBL" id="UXP71990.1"/>
    </source>
</evidence>
<evidence type="ECO:0000256" key="2">
    <source>
        <dbReference type="SAM" id="MobiDB-lite"/>
    </source>
</evidence>
<reference evidence="7" key="3">
    <citation type="journal article" date="2022" name="Insect Sci.">
        <title>Genome-wide identification, classification, and expression profiling of serine esterases and other esterase-related proteins in the tobacco hornworm, Manduca sexta.</title>
        <authorList>
            <person name="Miao Z."/>
            <person name="Xiong C."/>
            <person name="Cao X."/>
            <person name="Shan T."/>
            <person name="Jin Q."/>
            <person name="Jiang H."/>
        </authorList>
    </citation>
    <scope>NUCLEOTIDE SEQUENCE</scope>
    <source>
        <strain evidence="7">AEH33</strain>
    </source>
</reference>
<dbReference type="InterPro" id="IPR029058">
    <property type="entry name" value="AB_hydrolase_fold"/>
</dbReference>
<reference evidence="6" key="1">
    <citation type="journal article" date="2016" name="Insect Biochem. Mol. Biol.">
        <title>Multifaceted biological insights from a draft genome sequence of the tobacco hornworm moth, Manduca sexta.</title>
        <authorList>
            <person name="Kanost M.R."/>
            <person name="Arrese E.L."/>
            <person name="Cao X."/>
            <person name="Chen Y.R."/>
            <person name="Chellapilla S."/>
            <person name="Goldsmith M.R."/>
            <person name="Grosse-Wilde E."/>
            <person name="Heckel D.G."/>
            <person name="Herndon N."/>
            <person name="Jiang H."/>
            <person name="Papanicolaou A."/>
            <person name="Qu J."/>
            <person name="Soulages J.L."/>
            <person name="Vogel H."/>
            <person name="Walters J."/>
            <person name="Waterhouse R.M."/>
            <person name="Ahn S.J."/>
            <person name="Almeida F.C."/>
            <person name="An C."/>
            <person name="Aqrawi P."/>
            <person name="Bretschneider A."/>
            <person name="Bryant W.B."/>
            <person name="Bucks S."/>
            <person name="Chao H."/>
            <person name="Chevignon G."/>
            <person name="Christen J.M."/>
            <person name="Clarke D.F."/>
            <person name="Dittmer N.T."/>
            <person name="Ferguson L.C.F."/>
            <person name="Garavelou S."/>
            <person name="Gordon K.H.J."/>
            <person name="Gunaratna R.T."/>
            <person name="Han Y."/>
            <person name="Hauser F."/>
            <person name="He Y."/>
            <person name="Heidel-Fischer H."/>
            <person name="Hirsh A."/>
            <person name="Hu Y."/>
            <person name="Jiang H."/>
            <person name="Kalra D."/>
            <person name="Klinner C."/>
            <person name="Konig C."/>
            <person name="Kovar C."/>
            <person name="Kroll A.R."/>
            <person name="Kuwar S.S."/>
            <person name="Lee S.L."/>
            <person name="Lehman R."/>
            <person name="Li K."/>
            <person name="Li Z."/>
            <person name="Liang H."/>
            <person name="Lovelace S."/>
            <person name="Lu Z."/>
            <person name="Mansfield J.H."/>
            <person name="McCulloch K.J."/>
            <person name="Mathew T."/>
            <person name="Morton B."/>
            <person name="Muzny D.M."/>
            <person name="Neunemann D."/>
            <person name="Ongeri F."/>
            <person name="Pauchet Y."/>
            <person name="Pu L.L."/>
            <person name="Pyrousis I."/>
            <person name="Rao X.J."/>
            <person name="Redding A."/>
            <person name="Roesel C."/>
            <person name="Sanchez-Gracia A."/>
            <person name="Schaack S."/>
            <person name="Shukla A."/>
            <person name="Tetreau G."/>
            <person name="Wang Y."/>
            <person name="Xiong G.H."/>
            <person name="Traut W."/>
            <person name="Walsh T.K."/>
            <person name="Worley K.C."/>
            <person name="Wu D."/>
            <person name="Wu W."/>
            <person name="Wu Y.Q."/>
            <person name="Zhang X."/>
            <person name="Zou Z."/>
            <person name="Zucker H."/>
            <person name="Briscoe A.D."/>
            <person name="Burmester T."/>
            <person name="Clem R.J."/>
            <person name="Feyereisen R."/>
            <person name="Grimmelikhuijzen C.J.P."/>
            <person name="Hamodrakas S.J."/>
            <person name="Hansson B.S."/>
            <person name="Huguet E."/>
            <person name="Jermiin L.S."/>
            <person name="Lan Q."/>
            <person name="Lehman H.K."/>
            <person name="Lorenzen M."/>
            <person name="Merzendorfer H."/>
            <person name="Michalopoulos I."/>
            <person name="Morton D.B."/>
            <person name="Muthukrishnan S."/>
            <person name="Oakeshott J.G."/>
            <person name="Palmer W."/>
            <person name="Park Y."/>
            <person name="Passarelli A.L."/>
            <person name="Rozas J."/>
            <person name="Schwartz L.M."/>
            <person name="Smith W."/>
            <person name="Southgate A."/>
            <person name="Vilcinskas A."/>
            <person name="Vogt R."/>
            <person name="Wang P."/>
            <person name="Werren J."/>
            <person name="Yu X.Q."/>
            <person name="Zhou J.J."/>
            <person name="Brown S.J."/>
            <person name="Scherer S.E."/>
            <person name="Richards S."/>
            <person name="Blissard G.W."/>
        </authorList>
    </citation>
    <scope>NUCLEOTIDE SEQUENCE</scope>
</reference>
<keyword evidence="3" id="KW-0472">Membrane</keyword>
<accession>A0A921YML5</accession>
<dbReference type="InterPro" id="IPR002018">
    <property type="entry name" value="CarbesteraseB"/>
</dbReference>
<evidence type="ECO:0000313" key="6">
    <source>
        <dbReference type="EMBL" id="KAG6442088.1"/>
    </source>
</evidence>
<evidence type="ECO:0000256" key="1">
    <source>
        <dbReference type="ARBA" id="ARBA00023180"/>
    </source>
</evidence>
<dbReference type="OrthoDB" id="408631at2759"/>
<evidence type="ECO:0000256" key="3">
    <source>
        <dbReference type="SAM" id="Phobius"/>
    </source>
</evidence>
<feature type="transmembrane region" description="Helical" evidence="3">
    <location>
        <begin position="663"/>
        <end position="680"/>
    </location>
</feature>
<dbReference type="EMBL" id="JH668290">
    <property type="protein sequence ID" value="KAG6442088.1"/>
    <property type="molecule type" value="Genomic_DNA"/>
</dbReference>